<dbReference type="EMBL" id="VYSA01000004">
    <property type="protein sequence ID" value="KAA9105863.1"/>
    <property type="molecule type" value="Genomic_DNA"/>
</dbReference>
<protein>
    <submittedName>
        <fullName evidence="2">MBL fold metallo-hydrolase</fullName>
    </submittedName>
</protein>
<evidence type="ECO:0000313" key="2">
    <source>
        <dbReference type="EMBL" id="KAA9105863.1"/>
    </source>
</evidence>
<dbReference type="InterPro" id="IPR050855">
    <property type="entry name" value="NDM-1-like"/>
</dbReference>
<sequence length="285" mass="30408">MSQLSHTVFVTPPIPQHTGTLNLPNGDPIAWSPLSTTLIYGDHDAVLVDPPFTTATVRDLLAELELLGRRITDVYITHGHGDHWFGTSEVLRRFPEARVRATAGTRAHMTSPGLAEARASFWDALFPGEIPNSDVGVDVVGDSGFTVEGHDLLPVEVGHSDSDDTTVLWVPELRLAVAGDVVYNGVHLSLGESANGGRDAWRNALTAVTALNPAVVVAGHKNPANPDSPSHIDATRRYLDDVDEQLAAASSPLEYYESMLRLHGARLNPGVLWVGANALLGGDAG</sequence>
<dbReference type="Pfam" id="PF00753">
    <property type="entry name" value="Lactamase_B"/>
    <property type="match status" value="1"/>
</dbReference>
<comment type="caution">
    <text evidence="2">The sequence shown here is derived from an EMBL/GenBank/DDBJ whole genome shotgun (WGS) entry which is preliminary data.</text>
</comment>
<name>A0A5J5IYY7_9MICO</name>
<dbReference type="SMART" id="SM00849">
    <property type="entry name" value="Lactamase_B"/>
    <property type="match status" value="1"/>
</dbReference>
<gene>
    <name evidence="2" type="ORF">F6B43_15970</name>
</gene>
<dbReference type="GO" id="GO:0016787">
    <property type="term" value="F:hydrolase activity"/>
    <property type="evidence" value="ECO:0007669"/>
    <property type="project" value="UniProtKB-KW"/>
</dbReference>
<dbReference type="RefSeq" id="WP_150450005.1">
    <property type="nucleotide sequence ID" value="NZ_VYSA01000004.1"/>
</dbReference>
<evidence type="ECO:0000313" key="3">
    <source>
        <dbReference type="Proteomes" id="UP000325827"/>
    </source>
</evidence>
<dbReference type="PANTHER" id="PTHR42951:SF14">
    <property type="entry name" value="METALLO-BETA-LACTAMASE SUPERFAMILY PROTEIN"/>
    <property type="match status" value="1"/>
</dbReference>
<keyword evidence="2" id="KW-0378">Hydrolase</keyword>
<dbReference type="OrthoDB" id="3813329at2"/>
<evidence type="ECO:0000259" key="1">
    <source>
        <dbReference type="SMART" id="SM00849"/>
    </source>
</evidence>
<dbReference type="AlphaFoldDB" id="A0A5J5IYY7"/>
<accession>A0A5J5IYY7</accession>
<dbReference type="SUPFAM" id="SSF56281">
    <property type="entry name" value="Metallo-hydrolase/oxidoreductase"/>
    <property type="match status" value="1"/>
</dbReference>
<reference evidence="3" key="1">
    <citation type="submission" date="2019-09" db="EMBL/GenBank/DDBJ databases">
        <title>Mumia zhuanghuii sp. nov. isolated from the intestinal contents of plateau pika (Ochotona curzoniae) in the Qinghai-Tibet plateau of China.</title>
        <authorList>
            <person name="Tian Z."/>
        </authorList>
    </citation>
    <scope>NUCLEOTIDE SEQUENCE [LARGE SCALE GENOMIC DNA]</scope>
    <source>
        <strain evidence="3">JCM 30598</strain>
    </source>
</reference>
<dbReference type="Proteomes" id="UP000325827">
    <property type="component" value="Unassembled WGS sequence"/>
</dbReference>
<dbReference type="CDD" id="cd07739">
    <property type="entry name" value="metallo-hydrolase-like_MBL-fold"/>
    <property type="match status" value="1"/>
</dbReference>
<proteinExistence type="predicted"/>
<feature type="domain" description="Metallo-beta-lactamase" evidence="1">
    <location>
        <begin position="33"/>
        <end position="220"/>
    </location>
</feature>
<dbReference type="InterPro" id="IPR001279">
    <property type="entry name" value="Metallo-B-lactamas"/>
</dbReference>
<organism evidence="2 3">
    <name type="scientific">Microbacterium rhizomatis</name>
    <dbReference type="NCBI Taxonomy" id="1631477"/>
    <lineage>
        <taxon>Bacteria</taxon>
        <taxon>Bacillati</taxon>
        <taxon>Actinomycetota</taxon>
        <taxon>Actinomycetes</taxon>
        <taxon>Micrococcales</taxon>
        <taxon>Microbacteriaceae</taxon>
        <taxon>Microbacterium</taxon>
    </lineage>
</organism>
<dbReference type="Gene3D" id="3.60.15.10">
    <property type="entry name" value="Ribonuclease Z/Hydroxyacylglutathione hydrolase-like"/>
    <property type="match status" value="1"/>
</dbReference>
<dbReference type="InterPro" id="IPR036866">
    <property type="entry name" value="RibonucZ/Hydroxyglut_hydro"/>
</dbReference>
<dbReference type="PANTHER" id="PTHR42951">
    <property type="entry name" value="METALLO-BETA-LACTAMASE DOMAIN-CONTAINING"/>
    <property type="match status" value="1"/>
</dbReference>
<keyword evidence="3" id="KW-1185">Reference proteome</keyword>